<dbReference type="AlphaFoldDB" id="A0A6N8JIH3"/>
<feature type="transmembrane region" description="Helical" evidence="3">
    <location>
        <begin position="6"/>
        <end position="24"/>
    </location>
</feature>
<dbReference type="InterPro" id="IPR006143">
    <property type="entry name" value="RND_pump_MFP"/>
</dbReference>
<comment type="caution">
    <text evidence="7">The sequence shown here is derived from an EMBL/GenBank/DDBJ whole genome shotgun (WGS) entry which is preliminary data.</text>
</comment>
<evidence type="ECO:0000259" key="5">
    <source>
        <dbReference type="Pfam" id="PF25954"/>
    </source>
</evidence>
<proteinExistence type="inferred from homology"/>
<dbReference type="InterPro" id="IPR058625">
    <property type="entry name" value="MdtA-like_BSH"/>
</dbReference>
<comment type="similarity">
    <text evidence="1">Belongs to the membrane fusion protein (MFP) (TC 8.A.1) family.</text>
</comment>
<sequence>MRSKRIFTILIVIAIIGVIAFLLFRNKRTLEENKKPVDRSHVPVSVSLDTARVMAIQGEISLPATLAAKEEGNISAEISGRIERLNIELGTVVGKGQVVGHIDIKETQLKLDAAELSIEKLNRDYERNKILVAGNATNANAVTDARYDLDSKKLEAAQLRSQIAKSNIVSPVSGVVTDKKMVSGEYVNAGGVIGTVVDVYNLKAKVYVPENQVMSIKPGQNAFVTTESFPGETFTGKVIFVSPKGDDNHNYLAELLIENKDGNRLKAGLYVQVSFAGKQQSEALQIPKIALVEGTKNPYVYVVQNGKAVERKIIAGRENGEYIEVLSGLSNGEHVITSGLINILPGSFVQSIDQK</sequence>
<dbReference type="Pfam" id="PF25917">
    <property type="entry name" value="BSH_RND"/>
    <property type="match status" value="1"/>
</dbReference>
<dbReference type="Pfam" id="PF25989">
    <property type="entry name" value="YknX_C"/>
    <property type="match status" value="1"/>
</dbReference>
<protein>
    <submittedName>
        <fullName evidence="7">Efflux RND transporter periplasmic adaptor subunit</fullName>
    </submittedName>
</protein>
<keyword evidence="3" id="KW-1133">Transmembrane helix</keyword>
<reference evidence="7 8" key="1">
    <citation type="submission" date="2019-12" db="EMBL/GenBank/DDBJ databases">
        <title>The draft genomic sequence of strain Chitinophaga oryziterrae JCM 16595.</title>
        <authorList>
            <person name="Zhang X."/>
        </authorList>
    </citation>
    <scope>NUCLEOTIDE SEQUENCE [LARGE SCALE GENOMIC DNA]</scope>
    <source>
        <strain evidence="7 8">JCM 16595</strain>
    </source>
</reference>
<dbReference type="EMBL" id="WRXO01000009">
    <property type="protein sequence ID" value="MVT43942.1"/>
    <property type="molecule type" value="Genomic_DNA"/>
</dbReference>
<dbReference type="Gene3D" id="2.40.50.100">
    <property type="match status" value="1"/>
</dbReference>
<dbReference type="PANTHER" id="PTHR30469:SF15">
    <property type="entry name" value="HLYD FAMILY OF SECRETION PROTEINS"/>
    <property type="match status" value="1"/>
</dbReference>
<dbReference type="RefSeq" id="WP_157302749.1">
    <property type="nucleotide sequence ID" value="NZ_BAAAZB010000001.1"/>
</dbReference>
<dbReference type="Gene3D" id="2.40.30.170">
    <property type="match status" value="1"/>
</dbReference>
<dbReference type="InterPro" id="IPR058637">
    <property type="entry name" value="YknX-like_C"/>
</dbReference>
<dbReference type="NCBIfam" id="TIGR01730">
    <property type="entry name" value="RND_mfp"/>
    <property type="match status" value="1"/>
</dbReference>
<feature type="domain" description="YknX-like C-terminal permuted SH3-like" evidence="6">
    <location>
        <begin position="283"/>
        <end position="349"/>
    </location>
</feature>
<feature type="domain" description="Multidrug resistance protein MdtA-like barrel-sandwich hybrid" evidence="4">
    <location>
        <begin position="73"/>
        <end position="197"/>
    </location>
</feature>
<dbReference type="PANTHER" id="PTHR30469">
    <property type="entry name" value="MULTIDRUG RESISTANCE PROTEIN MDTA"/>
    <property type="match status" value="1"/>
</dbReference>
<organism evidence="7 8">
    <name type="scientific">Chitinophaga oryziterrae</name>
    <dbReference type="NCBI Taxonomy" id="1031224"/>
    <lineage>
        <taxon>Bacteria</taxon>
        <taxon>Pseudomonadati</taxon>
        <taxon>Bacteroidota</taxon>
        <taxon>Chitinophagia</taxon>
        <taxon>Chitinophagales</taxon>
        <taxon>Chitinophagaceae</taxon>
        <taxon>Chitinophaga</taxon>
    </lineage>
</organism>
<dbReference type="Pfam" id="PF25954">
    <property type="entry name" value="Beta-barrel_RND_2"/>
    <property type="match status" value="1"/>
</dbReference>
<dbReference type="Proteomes" id="UP000468388">
    <property type="component" value="Unassembled WGS sequence"/>
</dbReference>
<evidence type="ECO:0000259" key="4">
    <source>
        <dbReference type="Pfam" id="PF25917"/>
    </source>
</evidence>
<evidence type="ECO:0000313" key="8">
    <source>
        <dbReference type="Proteomes" id="UP000468388"/>
    </source>
</evidence>
<evidence type="ECO:0000256" key="2">
    <source>
        <dbReference type="SAM" id="Coils"/>
    </source>
</evidence>
<evidence type="ECO:0000259" key="6">
    <source>
        <dbReference type="Pfam" id="PF25989"/>
    </source>
</evidence>
<keyword evidence="2" id="KW-0175">Coiled coil</keyword>
<dbReference type="SUPFAM" id="SSF111369">
    <property type="entry name" value="HlyD-like secretion proteins"/>
    <property type="match status" value="1"/>
</dbReference>
<name>A0A6N8JIH3_9BACT</name>
<dbReference type="GO" id="GO:0015562">
    <property type="term" value="F:efflux transmembrane transporter activity"/>
    <property type="evidence" value="ECO:0007669"/>
    <property type="project" value="TreeGrafter"/>
</dbReference>
<keyword evidence="3" id="KW-0472">Membrane</keyword>
<dbReference type="OrthoDB" id="9806939at2"/>
<feature type="coiled-coil region" evidence="2">
    <location>
        <begin position="104"/>
        <end position="131"/>
    </location>
</feature>
<keyword evidence="8" id="KW-1185">Reference proteome</keyword>
<feature type="domain" description="CusB-like beta-barrel" evidence="5">
    <location>
        <begin position="205"/>
        <end position="278"/>
    </location>
</feature>
<gene>
    <name evidence="7" type="ORF">GO495_25325</name>
</gene>
<dbReference type="Gene3D" id="2.40.420.20">
    <property type="match status" value="1"/>
</dbReference>
<dbReference type="GO" id="GO:1990281">
    <property type="term" value="C:efflux pump complex"/>
    <property type="evidence" value="ECO:0007669"/>
    <property type="project" value="TreeGrafter"/>
</dbReference>
<dbReference type="InterPro" id="IPR058792">
    <property type="entry name" value="Beta-barrel_RND_2"/>
</dbReference>
<accession>A0A6N8JIH3</accession>
<evidence type="ECO:0000313" key="7">
    <source>
        <dbReference type="EMBL" id="MVT43942.1"/>
    </source>
</evidence>
<evidence type="ECO:0000256" key="1">
    <source>
        <dbReference type="ARBA" id="ARBA00009477"/>
    </source>
</evidence>
<evidence type="ECO:0000256" key="3">
    <source>
        <dbReference type="SAM" id="Phobius"/>
    </source>
</evidence>
<keyword evidence="3" id="KW-0812">Transmembrane</keyword>